<dbReference type="InterPro" id="IPR046538">
    <property type="entry name" value="DUF6603"/>
</dbReference>
<protein>
    <recommendedName>
        <fullName evidence="1">DUF6603 domain-containing protein</fullName>
    </recommendedName>
</protein>
<dbReference type="OrthoDB" id="535891at2"/>
<accession>U3AS56</accession>
<dbReference type="RefSeq" id="WP_021710342.1">
    <property type="nucleotide sequence ID" value="NZ_BAOB01000163.1"/>
</dbReference>
<dbReference type="Pfam" id="PF20248">
    <property type="entry name" value="DUF6603"/>
    <property type="match status" value="1"/>
</dbReference>
<evidence type="ECO:0000259" key="1">
    <source>
        <dbReference type="Pfam" id="PF20248"/>
    </source>
</evidence>
<proteinExistence type="predicted"/>
<sequence>MLAKLFAEKSLRLTTPAVDLALDYDAVVDHSISASGYAISLGVTPKQLEGDIFTIIELLGGDGAGQDAKDFLGEGIADVMSFIHFETGQIKLGDMVSFSYDDIRLVYEQAAKGDKEKEEANKGDTGYDDTDNSETLLTKRNTCIEVRGGLMFDVDVSDLLGEGASVPELNFAGLLRINVGNMGFAPISFVPDEQSVVLPKSLTIPLFGLEDDLTITPDIEGLNFVSRGSGKDKHALVTFSGTLLITGGPSWMQPANNEPLKLPLVLSAKQVDGVRRLALTTPLFIQALSLDLAEILGTAADLGELGLSLGNLNLLVSSGHSNNGDQGKATCSGSIECHWRLPSVLNDVLPIEPFVVFDSNRAEQTTFKMRLNFSESGLTVDLLSSPLAPAEFAGFEFYSETRRNTYNESCLWWVMKSHQFGHIEFTSPKFVSDGSGAMRGSGSYKILEPLSLPLSLLKDLLANVGLGAVGELLPNSVALPIQSEGKDLKLGLDSFGVLGELMDDALGAVGLDIDAFKALLPDWLEHFFTISLPSQCDYHFNIDSKGSCTGGITLAEGETLKLLLPAGPALYGIELNSFSLGQYQAGKMGVLEADGTIDLFLLPEIVASMAASAAKVPMLPPSSSLITQLKFENLLALVDLNTKSIQPVFFDDISLSRTGVEGFELVSQWHFPKPTVDALQLAHTITPLIDFVTTKEALLESNADDSPFDTYFEIGENYLQLPEYLGGVILGKKGGSIERFEAKELWPFVANSLNFIKTGQVEHLLAAMPIEYRIGSQDVSFFGLADIQVNYLLSSPDELADVGFQKLQLKGEDQTRALSVLPKSIVNGQEEGNGLVTLLRGEVDLSDAMKMSTTFGFAMSEQGVHSGFNASGQLAQLFAIDIKGAVALNTEPKASIMLEGATSLRVADHQVMFGSVSIQNDNLRITGGLDLFPYLPQVNMSAFIEGELSSSDFSLNGQLIFSLFGNSLLKGDLVIAPDRATLDASILGKNQRFGIAEHRGGVKLSGLVFNSFELVNTVANVALSLDEQALNFDGTSRLALPSRKVLKYPVAYAEMDFDGDMRLADGVVKINGKVNNNSYVLAGECKLKGEFAYYAWFNDERSGDFVFSLGGYHPKYSKPAHYPSVSRLEFGWKISRNLSIKGDMYAALTPSCIMAGGMLKASFETGPLEAGFKAKTDFIMAWQPFYYEAELSVDVYASVELRVDFGLFTASVEFSTSIGADLSIWGPDFAGKARIDWDIYEFSIGFGPKKNQNTAGISWGDFKDQYIPSLSSPEFVDLSIESGQIGSIDAWKVVDPDQLELRCQSPIPVNMLALKSSDREASNRDYVEQGDAFNLAPVKAQKITDWEIDILYKVSNDPDFTSLKKGMYFEGDSLSKNFPKAIWGKDFIPKLETQSHSTISLLNGARIVAANGKPPGFTEALDADEFKYQDIVENDPYWQWGSALKPLVPKHDATNIQSITDSLTSAEVAIKRANIAQLFDSDVEMDVTPLHRDIQSAFIGVPQVYDR</sequence>
<reference evidence="2 3" key="1">
    <citation type="submission" date="2013-09" db="EMBL/GenBank/DDBJ databases">
        <title>Whole genome shotgun sequence of Vibrio azureus NBRC 104587.</title>
        <authorList>
            <person name="Isaki S."/>
            <person name="Hosoyama A."/>
            <person name="Numata M."/>
            <person name="Hashimoto M."/>
            <person name="Hosoyama Y."/>
            <person name="Tsuchikane K."/>
            <person name="Noguchi M."/>
            <person name="Hirakata S."/>
            <person name="Ichikawa N."/>
            <person name="Ohji S."/>
            <person name="Yamazoe A."/>
            <person name="Fujita N."/>
        </authorList>
    </citation>
    <scope>NUCLEOTIDE SEQUENCE [LARGE SCALE GENOMIC DNA]</scope>
    <source>
        <strain evidence="2 3">NBRC 104587</strain>
    </source>
</reference>
<dbReference type="eggNOG" id="ENOG502Z7M5">
    <property type="taxonomic scope" value="Bacteria"/>
</dbReference>
<keyword evidence="3" id="KW-1185">Reference proteome</keyword>
<organism evidence="2 3">
    <name type="scientific">Vibrio azureus NBRC 104587</name>
    <dbReference type="NCBI Taxonomy" id="1219077"/>
    <lineage>
        <taxon>Bacteria</taxon>
        <taxon>Pseudomonadati</taxon>
        <taxon>Pseudomonadota</taxon>
        <taxon>Gammaproteobacteria</taxon>
        <taxon>Vibrionales</taxon>
        <taxon>Vibrionaceae</taxon>
        <taxon>Vibrio</taxon>
    </lineage>
</organism>
<evidence type="ECO:0000313" key="3">
    <source>
        <dbReference type="Proteomes" id="UP000016567"/>
    </source>
</evidence>
<dbReference type="STRING" id="1219077.VAZ01S_048_00010"/>
<feature type="domain" description="DUF6603" evidence="1">
    <location>
        <begin position="1006"/>
        <end position="1335"/>
    </location>
</feature>
<comment type="caution">
    <text evidence="2">The sequence shown here is derived from an EMBL/GenBank/DDBJ whole genome shotgun (WGS) entry which is preliminary data.</text>
</comment>
<dbReference type="Proteomes" id="UP000016567">
    <property type="component" value="Unassembled WGS sequence"/>
</dbReference>
<evidence type="ECO:0000313" key="2">
    <source>
        <dbReference type="EMBL" id="GAD76595.1"/>
    </source>
</evidence>
<gene>
    <name evidence="2" type="ORF">VAZ01S_048_00010</name>
</gene>
<name>U3AS56_9VIBR</name>
<dbReference type="EMBL" id="BATL01000048">
    <property type="protein sequence ID" value="GAD76595.1"/>
    <property type="molecule type" value="Genomic_DNA"/>
</dbReference>